<sequence>MLPTPLAQLFPISSFELGFTTFVDSESPASITDHNLNIISVPLADSSLGVHKNTPVLTHDVVCPPPSIHPSSDDPKLAWEAKYPTGSCSPSTKIPGGIGFYLGGSEDIVALLKHGQPTEAIFGYRVMFEKGWDWVKGGKLPGIYGGIGDAAYGCSGGRQKNRCKCFDVRLMWRCDGLGELYAYLPVNETNANALLAVPHSTTNRQYGISVGCGAWVFEPGVWTTVAERVKLNDIDKHNGELQLWINGVSVIHAKGLIFREDEKSHIKGMHFQTFFGGHEPDWASPKDQRAWFADVSGAIIR</sequence>
<dbReference type="GO" id="GO:0016829">
    <property type="term" value="F:lyase activity"/>
    <property type="evidence" value="ECO:0007669"/>
    <property type="project" value="UniProtKB-KW"/>
</dbReference>
<protein>
    <submittedName>
        <fullName evidence="2">Polysaccharide lyase family 14 protein</fullName>
    </submittedName>
</protein>
<keyword evidence="3" id="KW-1185">Reference proteome</keyword>
<dbReference type="Proteomes" id="UP000092154">
    <property type="component" value="Unassembled WGS sequence"/>
</dbReference>
<dbReference type="Pfam" id="PF21294">
    <property type="entry name" value="Polysacc_lyase_14"/>
    <property type="match status" value="1"/>
</dbReference>
<name>A0A1B7MVR1_9AGAM</name>
<evidence type="ECO:0000313" key="2">
    <source>
        <dbReference type="EMBL" id="OAX36694.1"/>
    </source>
</evidence>
<dbReference type="InterPro" id="IPR048958">
    <property type="entry name" value="Polysacc_lyase_14"/>
</dbReference>
<dbReference type="PANTHER" id="PTHR40124">
    <property type="match status" value="1"/>
</dbReference>
<organism evidence="2 3">
    <name type="scientific">Rhizopogon vinicolor AM-OR11-026</name>
    <dbReference type="NCBI Taxonomy" id="1314800"/>
    <lineage>
        <taxon>Eukaryota</taxon>
        <taxon>Fungi</taxon>
        <taxon>Dikarya</taxon>
        <taxon>Basidiomycota</taxon>
        <taxon>Agaricomycotina</taxon>
        <taxon>Agaricomycetes</taxon>
        <taxon>Agaricomycetidae</taxon>
        <taxon>Boletales</taxon>
        <taxon>Suillineae</taxon>
        <taxon>Rhizopogonaceae</taxon>
        <taxon>Rhizopogon</taxon>
    </lineage>
</organism>
<reference evidence="2 3" key="1">
    <citation type="submission" date="2016-06" db="EMBL/GenBank/DDBJ databases">
        <title>Comparative genomics of the ectomycorrhizal sister species Rhizopogon vinicolor and Rhizopogon vesiculosus (Basidiomycota: Boletales) reveals a divergence of the mating type B locus.</title>
        <authorList>
            <consortium name="DOE Joint Genome Institute"/>
            <person name="Mujic A.B."/>
            <person name="Kuo A."/>
            <person name="Tritt A."/>
            <person name="Lipzen A."/>
            <person name="Chen C."/>
            <person name="Johnson J."/>
            <person name="Sharma A."/>
            <person name="Barry K."/>
            <person name="Grigoriev I.V."/>
            <person name="Spatafora J.W."/>
        </authorList>
    </citation>
    <scope>NUCLEOTIDE SEQUENCE [LARGE SCALE GENOMIC DNA]</scope>
    <source>
        <strain evidence="2 3">AM-OR11-026</strain>
    </source>
</reference>
<feature type="domain" description="Polysaccharide lyase 14" evidence="1">
    <location>
        <begin position="76"/>
        <end position="295"/>
    </location>
</feature>
<gene>
    <name evidence="2" type="ORF">K503DRAFT_772282</name>
</gene>
<dbReference type="EMBL" id="KV448400">
    <property type="protein sequence ID" value="OAX36694.1"/>
    <property type="molecule type" value="Genomic_DNA"/>
</dbReference>
<evidence type="ECO:0000313" key="3">
    <source>
        <dbReference type="Proteomes" id="UP000092154"/>
    </source>
</evidence>
<dbReference type="PANTHER" id="PTHR40124:SF1">
    <property type="entry name" value="DISAGGREGATASE RELATED REPEAT PROTEIN"/>
    <property type="match status" value="1"/>
</dbReference>
<proteinExistence type="predicted"/>
<dbReference type="Gene3D" id="2.60.120.200">
    <property type="match status" value="1"/>
</dbReference>
<accession>A0A1B7MVR1</accession>
<evidence type="ECO:0000259" key="1">
    <source>
        <dbReference type="Pfam" id="PF21294"/>
    </source>
</evidence>
<dbReference type="OrthoDB" id="3337916at2759"/>
<dbReference type="InParanoid" id="A0A1B7MVR1"/>
<dbReference type="AlphaFoldDB" id="A0A1B7MVR1"/>
<keyword evidence="2" id="KW-0456">Lyase</keyword>